<name>A0ABU7MU79_9ACTN</name>
<evidence type="ECO:0000313" key="3">
    <source>
        <dbReference type="Proteomes" id="UP001335729"/>
    </source>
</evidence>
<keyword evidence="3" id="KW-1185">Reference proteome</keyword>
<dbReference type="RefSeq" id="WP_330505268.1">
    <property type="nucleotide sequence ID" value="NZ_JAZDUE010000009.1"/>
</dbReference>
<evidence type="ECO:0000256" key="1">
    <source>
        <dbReference type="SAM" id="SignalP"/>
    </source>
</evidence>
<proteinExistence type="predicted"/>
<reference evidence="2 3" key="1">
    <citation type="submission" date="2024-01" db="EMBL/GenBank/DDBJ databases">
        <title>Draft genome sequence of Gordonia sp. PKS22-38.</title>
        <authorList>
            <person name="Suphannarot A."/>
            <person name="Mingma R."/>
        </authorList>
    </citation>
    <scope>NUCLEOTIDE SEQUENCE [LARGE SCALE GENOMIC DNA]</scope>
    <source>
        <strain evidence="2 3">PKS22-38</strain>
    </source>
</reference>
<comment type="caution">
    <text evidence="2">The sequence shown here is derived from an EMBL/GenBank/DDBJ whole genome shotgun (WGS) entry which is preliminary data.</text>
</comment>
<dbReference type="EMBL" id="JAZDUE010000009">
    <property type="protein sequence ID" value="MEE4023886.1"/>
    <property type="molecule type" value="Genomic_DNA"/>
</dbReference>
<feature type="chain" id="PRO_5047456456" description="MspA protein" evidence="1">
    <location>
        <begin position="30"/>
        <end position="129"/>
    </location>
</feature>
<dbReference type="Proteomes" id="UP001335729">
    <property type="component" value="Unassembled WGS sequence"/>
</dbReference>
<protein>
    <recommendedName>
        <fullName evidence="4">MspA protein</fullName>
    </recommendedName>
</protein>
<accession>A0ABU7MU79</accession>
<gene>
    <name evidence="2" type="ORF">V1Y59_12435</name>
</gene>
<evidence type="ECO:0008006" key="4">
    <source>
        <dbReference type="Google" id="ProtNLM"/>
    </source>
</evidence>
<sequence>MNTKRIIAGALIGGAAVMGISLGAGNAEAKIEPGQYKSQRFTFGFIPTPESNVRVVGNRMYQDYYGLGPWNYSSGPIFPTRDGGVVATSSDPTMQWISSTKYTKTDYGYKGVYSEFGIPLIDTTLKKVR</sequence>
<feature type="signal peptide" evidence="1">
    <location>
        <begin position="1"/>
        <end position="29"/>
    </location>
</feature>
<organism evidence="2 3">
    <name type="scientific">Gordonia prachuapensis</name>
    <dbReference type="NCBI Taxonomy" id="3115651"/>
    <lineage>
        <taxon>Bacteria</taxon>
        <taxon>Bacillati</taxon>
        <taxon>Actinomycetota</taxon>
        <taxon>Actinomycetes</taxon>
        <taxon>Mycobacteriales</taxon>
        <taxon>Gordoniaceae</taxon>
        <taxon>Gordonia</taxon>
    </lineage>
</organism>
<keyword evidence="1" id="KW-0732">Signal</keyword>
<evidence type="ECO:0000313" key="2">
    <source>
        <dbReference type="EMBL" id="MEE4023886.1"/>
    </source>
</evidence>